<evidence type="ECO:0000256" key="2">
    <source>
        <dbReference type="ARBA" id="ARBA00005498"/>
    </source>
</evidence>
<keyword evidence="7" id="KW-0131">Cell cycle</keyword>
<evidence type="ECO:0000256" key="8">
    <source>
        <dbReference type="ARBA" id="ARBA00023328"/>
    </source>
</evidence>
<evidence type="ECO:0000259" key="10">
    <source>
        <dbReference type="Pfam" id="PF03800"/>
    </source>
</evidence>
<keyword evidence="3" id="KW-0158">Chromosome</keyword>
<dbReference type="PANTHER" id="PTHR48441">
    <property type="match status" value="1"/>
</dbReference>
<dbReference type="eggNOG" id="KOG4438">
    <property type="taxonomic scope" value="Eukaryota"/>
</dbReference>
<dbReference type="InterPro" id="IPR038275">
    <property type="entry name" value="Nuf2_N_sf"/>
</dbReference>
<dbReference type="Proteomes" id="UP000030645">
    <property type="component" value="Unassembled WGS sequence"/>
</dbReference>
<feature type="coiled-coil region" evidence="9">
    <location>
        <begin position="334"/>
        <end position="397"/>
    </location>
</feature>
<keyword evidence="4" id="KW-0132">Cell division</keyword>
<feature type="coiled-coil region" evidence="9">
    <location>
        <begin position="177"/>
        <end position="267"/>
    </location>
</feature>
<gene>
    <name evidence="11" type="ORF">L484_018445</name>
</gene>
<evidence type="ECO:0000256" key="4">
    <source>
        <dbReference type="ARBA" id="ARBA00022618"/>
    </source>
</evidence>
<keyword evidence="12" id="KW-1185">Reference proteome</keyword>
<evidence type="ECO:0000256" key="1">
    <source>
        <dbReference type="ARBA" id="ARBA00004584"/>
    </source>
</evidence>
<keyword evidence="6 9" id="KW-0175">Coiled coil</keyword>
<comment type="similarity">
    <text evidence="2">Belongs to the NUF2 family.</text>
</comment>
<keyword evidence="5" id="KW-0498">Mitosis</keyword>
<dbReference type="STRING" id="981085.W9QMV5"/>
<dbReference type="GO" id="GO:0031262">
    <property type="term" value="C:Ndc80 complex"/>
    <property type="evidence" value="ECO:0007669"/>
    <property type="project" value="InterPro"/>
</dbReference>
<feature type="domain" description="Kinetochore protein Nuf2 N-terminal" evidence="10">
    <location>
        <begin position="4"/>
        <end position="142"/>
    </location>
</feature>
<dbReference type="AlphaFoldDB" id="W9QMV5"/>
<evidence type="ECO:0000313" key="11">
    <source>
        <dbReference type="EMBL" id="EXB29028.1"/>
    </source>
</evidence>
<dbReference type="PANTHER" id="PTHR48441:SF1">
    <property type="entry name" value="NT-3"/>
    <property type="match status" value="1"/>
</dbReference>
<sequence length="493" mass="57835">MSKFEYPRLSRTEIVNVLADYEIVSISERDLLKPTHEFVSELYTRILIYLDFLHEEDHGQVEFDALAQFENPELHMDSVRILKLYNRIKEVVASLECPKRFTLKDVIKPDIDRTEFFLSALLNFCLHKSTKMELLSPMVNELTLIEEQRKKWEFKISELNAVIANHIEAREWELPLVQEVDVKVKELHQTIANLNNHQASLRNTLRKLKEKNGEMDEKISNAEFALVQSVQENANLRSKIVQSPEKLQRALEDKRSVREEATNAERLAMQTFQEKTAISEVYTKVSKKMTKHLAQMQAIQEQVNSAKSVDKDYKALKTKVSDLVVLDKSLDAKLLEWQRREEQLEETVKQSEKERDVRCEKALKEYNRVEMEMELRRRDLEARQKNVEAVVAEVEAINVKTKSVNEAGAAKQQELLTKGEEIVKEFHEYKNSIRNAVPTTDFELKQLIRLHTRRFICMHLIFGMVDSYRFDVLFRVVFLNKKKEQKCVLLAIR</sequence>
<name>W9QMV5_9ROSA</name>
<evidence type="ECO:0000313" key="12">
    <source>
        <dbReference type="Proteomes" id="UP000030645"/>
    </source>
</evidence>
<organism evidence="11 12">
    <name type="scientific">Morus notabilis</name>
    <dbReference type="NCBI Taxonomy" id="981085"/>
    <lineage>
        <taxon>Eukaryota</taxon>
        <taxon>Viridiplantae</taxon>
        <taxon>Streptophyta</taxon>
        <taxon>Embryophyta</taxon>
        <taxon>Tracheophyta</taxon>
        <taxon>Spermatophyta</taxon>
        <taxon>Magnoliopsida</taxon>
        <taxon>eudicotyledons</taxon>
        <taxon>Gunneridae</taxon>
        <taxon>Pentapetalae</taxon>
        <taxon>rosids</taxon>
        <taxon>fabids</taxon>
        <taxon>Rosales</taxon>
        <taxon>Moraceae</taxon>
        <taxon>Moreae</taxon>
        <taxon>Morus</taxon>
    </lineage>
</organism>
<protein>
    <submittedName>
        <fullName evidence="11">Kinetochore protein nuf2</fullName>
    </submittedName>
</protein>
<accession>W9QMV5</accession>
<dbReference type="EMBL" id="KE343428">
    <property type="protein sequence ID" value="EXB29028.1"/>
    <property type="molecule type" value="Genomic_DNA"/>
</dbReference>
<dbReference type="InterPro" id="IPR005549">
    <property type="entry name" value="Kinetochore_Nuf2_N"/>
</dbReference>
<dbReference type="Pfam" id="PF03800">
    <property type="entry name" value="Nuf2"/>
    <property type="match status" value="1"/>
</dbReference>
<evidence type="ECO:0000256" key="9">
    <source>
        <dbReference type="SAM" id="Coils"/>
    </source>
</evidence>
<dbReference type="GO" id="GO:0051301">
    <property type="term" value="P:cell division"/>
    <property type="evidence" value="ECO:0007669"/>
    <property type="project" value="UniProtKB-KW"/>
</dbReference>
<evidence type="ECO:0000256" key="3">
    <source>
        <dbReference type="ARBA" id="ARBA00022454"/>
    </source>
</evidence>
<evidence type="ECO:0000256" key="5">
    <source>
        <dbReference type="ARBA" id="ARBA00022776"/>
    </source>
</evidence>
<evidence type="ECO:0000256" key="7">
    <source>
        <dbReference type="ARBA" id="ARBA00023306"/>
    </source>
</evidence>
<dbReference type="Gene3D" id="1.10.418.60">
    <property type="entry name" value="Ncd80 complex, Nuf2 subunit"/>
    <property type="match status" value="1"/>
</dbReference>
<comment type="subcellular location">
    <subcellularLocation>
        <location evidence="1">Chromosome</location>
        <location evidence="1">Centromere</location>
    </subcellularLocation>
</comment>
<evidence type="ECO:0000256" key="6">
    <source>
        <dbReference type="ARBA" id="ARBA00023054"/>
    </source>
</evidence>
<reference evidence="12" key="1">
    <citation type="submission" date="2013-01" db="EMBL/GenBank/DDBJ databases">
        <title>Draft Genome Sequence of a Mulberry Tree, Morus notabilis C.K. Schneid.</title>
        <authorList>
            <person name="He N."/>
            <person name="Zhao S."/>
        </authorList>
    </citation>
    <scope>NUCLEOTIDE SEQUENCE</scope>
</reference>
<keyword evidence="8" id="KW-0137">Centromere</keyword>
<proteinExistence type="inferred from homology"/>